<protein>
    <submittedName>
        <fullName evidence="2">Transcriptional regulator of cysteine biosynthesis</fullName>
    </submittedName>
</protein>
<dbReference type="SUPFAM" id="SSF46785">
    <property type="entry name" value="Winged helix' DNA-binding domain"/>
    <property type="match status" value="1"/>
</dbReference>
<dbReference type="PROSITE" id="PS51197">
    <property type="entry name" value="HTH_RRF2_2"/>
    <property type="match status" value="1"/>
</dbReference>
<keyword evidence="1" id="KW-0238">DNA-binding</keyword>
<dbReference type="InterPro" id="IPR036388">
    <property type="entry name" value="WH-like_DNA-bd_sf"/>
</dbReference>
<dbReference type="PANTHER" id="PTHR33221">
    <property type="entry name" value="WINGED HELIX-TURN-HELIX TRANSCRIPTIONAL REGULATOR, RRF2 FAMILY"/>
    <property type="match status" value="1"/>
</dbReference>
<dbReference type="AlphaFoldDB" id="A0A485LVV5"/>
<evidence type="ECO:0000256" key="1">
    <source>
        <dbReference type="ARBA" id="ARBA00023125"/>
    </source>
</evidence>
<gene>
    <name evidence="2" type="primary">cymR</name>
    <name evidence="2" type="ORF">SCFA_1760003</name>
</gene>
<evidence type="ECO:0000313" key="2">
    <source>
        <dbReference type="EMBL" id="VFU12465.1"/>
    </source>
</evidence>
<organism evidence="2">
    <name type="scientific">anaerobic digester metagenome</name>
    <dbReference type="NCBI Taxonomy" id="1263854"/>
    <lineage>
        <taxon>unclassified sequences</taxon>
        <taxon>metagenomes</taxon>
        <taxon>ecological metagenomes</taxon>
    </lineage>
</organism>
<dbReference type="EMBL" id="CAADRN010000086">
    <property type="protein sequence ID" value="VFU12465.1"/>
    <property type="molecule type" value="Genomic_DNA"/>
</dbReference>
<dbReference type="NCBIfam" id="TIGR00738">
    <property type="entry name" value="rrf2_super"/>
    <property type="match status" value="1"/>
</dbReference>
<dbReference type="PROSITE" id="PS01332">
    <property type="entry name" value="HTH_RRF2_1"/>
    <property type="match status" value="1"/>
</dbReference>
<accession>A0A485LVV5</accession>
<dbReference type="InterPro" id="IPR036390">
    <property type="entry name" value="WH_DNA-bd_sf"/>
</dbReference>
<dbReference type="GO" id="GO:0003677">
    <property type="term" value="F:DNA binding"/>
    <property type="evidence" value="ECO:0007669"/>
    <property type="project" value="UniProtKB-KW"/>
</dbReference>
<dbReference type="Gene3D" id="1.10.10.10">
    <property type="entry name" value="Winged helix-like DNA-binding domain superfamily/Winged helix DNA-binding domain"/>
    <property type="match status" value="1"/>
</dbReference>
<dbReference type="GO" id="GO:0003700">
    <property type="term" value="F:DNA-binding transcription factor activity"/>
    <property type="evidence" value="ECO:0007669"/>
    <property type="project" value="TreeGrafter"/>
</dbReference>
<name>A0A485LVV5_9ZZZZ</name>
<dbReference type="Pfam" id="PF02082">
    <property type="entry name" value="Rrf2"/>
    <property type="match status" value="1"/>
</dbReference>
<dbReference type="GO" id="GO:0005829">
    <property type="term" value="C:cytosol"/>
    <property type="evidence" value="ECO:0007669"/>
    <property type="project" value="TreeGrafter"/>
</dbReference>
<sequence length="152" mass="16659">MKISSLVIEGGVFLRLSSRGHYGLKAMLDLAQNFGEKPIPLRSVAVRQNLSEHYLEQLIAMLKKASLVKSVRGSQGGYILAREPSQLTVGDVFRAMEGPVAPLLCVSEENPVGCDEADYCISRSVWARVRDGIVAVIDSITLEDLCREAKKL</sequence>
<reference evidence="2" key="1">
    <citation type="submission" date="2019-03" db="EMBL/GenBank/DDBJ databases">
        <authorList>
            <person name="Hao L."/>
        </authorList>
    </citation>
    <scope>NUCLEOTIDE SEQUENCE</scope>
</reference>
<dbReference type="InterPro" id="IPR000944">
    <property type="entry name" value="Tscrpt_reg_Rrf2"/>
</dbReference>
<dbReference type="PANTHER" id="PTHR33221:SF5">
    <property type="entry name" value="HTH-TYPE TRANSCRIPTIONAL REGULATOR ISCR"/>
    <property type="match status" value="1"/>
</dbReference>
<proteinExistence type="predicted"/>
<dbReference type="InterPro" id="IPR030489">
    <property type="entry name" value="TR_Rrf2-type_CS"/>
</dbReference>